<reference evidence="1 2" key="1">
    <citation type="submission" date="2009-02" db="EMBL/GenBank/DDBJ databases">
        <authorList>
            <person name="Fulton L."/>
            <person name="Clifton S."/>
            <person name="Fulton B."/>
            <person name="Xu J."/>
            <person name="Minx P."/>
            <person name="Pepin K.H."/>
            <person name="Johnson M."/>
            <person name="Bhonagiri V."/>
            <person name="Nash W.E."/>
            <person name="Mardis E.R."/>
            <person name="Wilson R.K."/>
        </authorList>
    </citation>
    <scope>NUCLEOTIDE SEQUENCE [LARGE SCALE GENOMIC DNA]</scope>
    <source>
        <strain evidence="1 2">DSM 16841</strain>
    </source>
</reference>
<dbReference type="Proteomes" id="UP000003561">
    <property type="component" value="Unassembled WGS sequence"/>
</dbReference>
<dbReference type="AlphaFoldDB" id="C0FSF3"/>
<evidence type="ECO:0000313" key="1">
    <source>
        <dbReference type="EMBL" id="EEG94406.1"/>
    </source>
</evidence>
<organism evidence="1 2">
    <name type="scientific">Roseburia inulinivorans DSM 16841</name>
    <dbReference type="NCBI Taxonomy" id="622312"/>
    <lineage>
        <taxon>Bacteria</taxon>
        <taxon>Bacillati</taxon>
        <taxon>Bacillota</taxon>
        <taxon>Clostridia</taxon>
        <taxon>Lachnospirales</taxon>
        <taxon>Lachnospiraceae</taxon>
        <taxon>Roseburia</taxon>
    </lineage>
</organism>
<protein>
    <submittedName>
        <fullName evidence="1">Uncharacterized protein</fullName>
    </submittedName>
</protein>
<gene>
    <name evidence="1" type="ORF">ROSEINA2194_01669</name>
</gene>
<accession>C0FSF3</accession>
<proteinExistence type="predicted"/>
<sequence>MTATPSKMQPDKSGFAPCRELFCLRQSMYTSLHYVKHTTFSLSILTEA</sequence>
<reference evidence="1 2" key="2">
    <citation type="submission" date="2009-03" db="EMBL/GenBank/DDBJ databases">
        <title>Draft genome sequence of Roseburia inulinivorans (DSM 16841).</title>
        <authorList>
            <person name="Sudarsanam P."/>
            <person name="Ley R."/>
            <person name="Guruge J."/>
            <person name="Turnbaugh P.J."/>
            <person name="Mahowald M."/>
            <person name="Liep D."/>
            <person name="Gordon J."/>
        </authorList>
    </citation>
    <scope>NUCLEOTIDE SEQUENCE [LARGE SCALE GENOMIC DNA]</scope>
    <source>
        <strain evidence="1 2">DSM 16841</strain>
    </source>
</reference>
<dbReference type="EMBL" id="ACFY01000062">
    <property type="protein sequence ID" value="EEG94406.1"/>
    <property type="molecule type" value="Genomic_DNA"/>
</dbReference>
<comment type="caution">
    <text evidence="1">The sequence shown here is derived from an EMBL/GenBank/DDBJ whole genome shotgun (WGS) entry which is preliminary data.</text>
</comment>
<name>C0FSF3_9FIRM</name>
<evidence type="ECO:0000313" key="2">
    <source>
        <dbReference type="Proteomes" id="UP000003561"/>
    </source>
</evidence>